<reference evidence="3" key="1">
    <citation type="submission" date="2016-10" db="EMBL/GenBank/DDBJ databases">
        <authorList>
            <person name="Varghese N."/>
            <person name="Submissions S."/>
        </authorList>
    </citation>
    <scope>NUCLEOTIDE SEQUENCE [LARGE SCALE GENOMIC DNA]</scope>
    <source>
        <strain evidence="3">CGMCC 1.6199</strain>
    </source>
</reference>
<dbReference type="EMBL" id="FNHF01000001">
    <property type="protein sequence ID" value="SDL80341.1"/>
    <property type="molecule type" value="Genomic_DNA"/>
</dbReference>
<sequence length="119" mass="13350">MSPFIRKYTNDEHLQQDVNKLSQKGIDKDNVYVLAHDSDRTKRVAGNADANTIGLNEMNLKSAVGNLFNKKGDELRTKLKEVGLSDVEANNYEEELDEGKILLVVTNTDNVEQILTDTL</sequence>
<protein>
    <submittedName>
        <fullName evidence="2">Heat induced stress protein YflT</fullName>
    </submittedName>
</protein>
<dbReference type="InterPro" id="IPR025889">
    <property type="entry name" value="GSP17M-like_dom"/>
</dbReference>
<dbReference type="RefSeq" id="WP_074597560.1">
    <property type="nucleotide sequence ID" value="NZ_FNHF01000001.1"/>
</dbReference>
<evidence type="ECO:0000313" key="2">
    <source>
        <dbReference type="EMBL" id="SDL80341.1"/>
    </source>
</evidence>
<name>A0A1G9N254_9BACI</name>
<gene>
    <name evidence="2" type="ORF">SAMN05216244_0812</name>
</gene>
<feature type="domain" description="General stress protein 17M-like" evidence="1">
    <location>
        <begin position="3"/>
        <end position="99"/>
    </location>
</feature>
<proteinExistence type="predicted"/>
<evidence type="ECO:0000259" key="1">
    <source>
        <dbReference type="Pfam" id="PF11181"/>
    </source>
</evidence>
<dbReference type="AlphaFoldDB" id="A0A1G9N254"/>
<evidence type="ECO:0000313" key="3">
    <source>
        <dbReference type="Proteomes" id="UP000182347"/>
    </source>
</evidence>
<dbReference type="Proteomes" id="UP000182347">
    <property type="component" value="Unassembled WGS sequence"/>
</dbReference>
<accession>A0A1G9N254</accession>
<dbReference type="Pfam" id="PF11181">
    <property type="entry name" value="YflT"/>
    <property type="match status" value="1"/>
</dbReference>
<organism evidence="2 3">
    <name type="scientific">Sediminibacillus halophilus</name>
    <dbReference type="NCBI Taxonomy" id="482461"/>
    <lineage>
        <taxon>Bacteria</taxon>
        <taxon>Bacillati</taxon>
        <taxon>Bacillota</taxon>
        <taxon>Bacilli</taxon>
        <taxon>Bacillales</taxon>
        <taxon>Bacillaceae</taxon>
        <taxon>Sediminibacillus</taxon>
    </lineage>
</organism>
<dbReference type="OrthoDB" id="2353304at2"/>
<dbReference type="STRING" id="482461.SAMN05216244_0812"/>
<keyword evidence="3" id="KW-1185">Reference proteome</keyword>